<accession>A0ABY5NDC4</accession>
<reference evidence="3" key="1">
    <citation type="submission" date="2022-08" db="EMBL/GenBank/DDBJ databases">
        <title>Streptomyces changanensis sp. nov., an actinomycete isolated from soil.</title>
        <authorList>
            <person name="Wu H."/>
            <person name="Han L."/>
        </authorList>
    </citation>
    <scope>NUCLEOTIDE SEQUENCE</scope>
    <source>
        <strain evidence="3">HL-66</strain>
    </source>
</reference>
<keyword evidence="4" id="KW-1185">Reference proteome</keyword>
<name>A0ABY5NDC4_9ACTN</name>
<feature type="compositionally biased region" description="Basic and acidic residues" evidence="1">
    <location>
        <begin position="1"/>
        <end position="10"/>
    </location>
</feature>
<evidence type="ECO:0000256" key="1">
    <source>
        <dbReference type="SAM" id="MobiDB-lite"/>
    </source>
</evidence>
<feature type="region of interest" description="Disordered" evidence="1">
    <location>
        <begin position="293"/>
        <end position="313"/>
    </location>
</feature>
<feature type="region of interest" description="Disordered" evidence="1">
    <location>
        <begin position="1"/>
        <end position="27"/>
    </location>
</feature>
<gene>
    <name evidence="3" type="ORF">NRO40_26460</name>
</gene>
<dbReference type="Pfam" id="PF19575">
    <property type="entry name" value="HTH_58"/>
    <property type="match status" value="1"/>
</dbReference>
<dbReference type="RefSeq" id="WP_198549429.1">
    <property type="nucleotide sequence ID" value="NZ_CP102332.1"/>
</dbReference>
<evidence type="ECO:0000313" key="4">
    <source>
        <dbReference type="Proteomes" id="UP001060150"/>
    </source>
</evidence>
<organism evidence="3 4">
    <name type="scientific">Streptomyces changanensis</name>
    <dbReference type="NCBI Taxonomy" id="2964669"/>
    <lineage>
        <taxon>Bacteria</taxon>
        <taxon>Bacillati</taxon>
        <taxon>Actinomycetota</taxon>
        <taxon>Actinomycetes</taxon>
        <taxon>Kitasatosporales</taxon>
        <taxon>Streptomycetaceae</taxon>
        <taxon>Streptomyces</taxon>
    </lineage>
</organism>
<dbReference type="Proteomes" id="UP001060150">
    <property type="component" value="Chromosome"/>
</dbReference>
<dbReference type="EMBL" id="CP102332">
    <property type="protein sequence ID" value="UUS34020.1"/>
    <property type="molecule type" value="Genomic_DNA"/>
</dbReference>
<protein>
    <submittedName>
        <fullName evidence="3">Helix-turn-helix domain-containing protein</fullName>
    </submittedName>
</protein>
<evidence type="ECO:0000313" key="3">
    <source>
        <dbReference type="EMBL" id="UUS34020.1"/>
    </source>
</evidence>
<feature type="domain" description="Helix-turn-helix" evidence="2">
    <location>
        <begin position="238"/>
        <end position="298"/>
    </location>
</feature>
<evidence type="ECO:0000259" key="2">
    <source>
        <dbReference type="Pfam" id="PF19575"/>
    </source>
</evidence>
<feature type="compositionally biased region" description="Basic residues" evidence="1">
    <location>
        <begin position="15"/>
        <end position="27"/>
    </location>
</feature>
<proteinExistence type="predicted"/>
<sequence>MTHLTQDHRPAPSAVRRHTTRPPVRRARRDPLVPADWQVEVLVRWLADEVRAGVYGAEGGLPETGLVARLFEIDYPLADEAVRQLAAQGHIAPDRQSAASALAPLRGGSAPVAVPHGEALVREQVVTAAADALLVWRRHEARTPRAFVTQQDQLRSILRTLSGGLPGETSQHPSVVLARARFLAVAPGPFPAWARPWHIAWLGLAALALLESHPELLADREPKEGFAFASPPPECLASGRRLTDAAEREAAGAWLAEHYQAGASIPTLVKAARRSYGLVHSLLTEAGIDFRPRGGPNRCRQSTEPTDKFLETT</sequence>
<dbReference type="InterPro" id="IPR045745">
    <property type="entry name" value="HTH_58_Actinobacteria-type"/>
</dbReference>